<keyword evidence="7" id="KW-0560">Oxidoreductase</keyword>
<dbReference type="PANTHER" id="PTHR11432">
    <property type="entry name" value="NADH DEHYDROGENASE SUBUNIT 1"/>
    <property type="match status" value="1"/>
</dbReference>
<organism evidence="7 8">
    <name type="scientific">Bremerella alba</name>
    <dbReference type="NCBI Taxonomy" id="980252"/>
    <lineage>
        <taxon>Bacteria</taxon>
        <taxon>Pseudomonadati</taxon>
        <taxon>Planctomycetota</taxon>
        <taxon>Planctomycetia</taxon>
        <taxon>Pirellulales</taxon>
        <taxon>Pirellulaceae</taxon>
        <taxon>Bremerella</taxon>
    </lineage>
</organism>
<evidence type="ECO:0000256" key="6">
    <source>
        <dbReference type="RuleBase" id="RU000471"/>
    </source>
</evidence>
<evidence type="ECO:0000256" key="1">
    <source>
        <dbReference type="ARBA" id="ARBA00004141"/>
    </source>
</evidence>
<feature type="transmembrane region" description="Helical" evidence="5">
    <location>
        <begin position="123"/>
        <end position="144"/>
    </location>
</feature>
<feature type="transmembrane region" description="Helical" evidence="5">
    <location>
        <begin position="165"/>
        <end position="188"/>
    </location>
</feature>
<keyword evidence="5" id="KW-1278">Translocase</keyword>
<comment type="catalytic activity">
    <reaction evidence="5">
        <text>a quinone + NADH + 5 H(+)(in) = a quinol + NAD(+) + 4 H(+)(out)</text>
        <dbReference type="Rhea" id="RHEA:57888"/>
        <dbReference type="ChEBI" id="CHEBI:15378"/>
        <dbReference type="ChEBI" id="CHEBI:24646"/>
        <dbReference type="ChEBI" id="CHEBI:57540"/>
        <dbReference type="ChEBI" id="CHEBI:57945"/>
        <dbReference type="ChEBI" id="CHEBI:132124"/>
    </reaction>
</comment>
<keyword evidence="8" id="KW-1185">Reference proteome</keyword>
<comment type="caution">
    <text evidence="7">The sequence shown here is derived from an EMBL/GenBank/DDBJ whole genome shotgun (WGS) entry which is preliminary data.</text>
</comment>
<feature type="transmembrane region" description="Helical" evidence="5">
    <location>
        <begin position="94"/>
        <end position="117"/>
    </location>
</feature>
<protein>
    <recommendedName>
        <fullName evidence="5">NADH-quinone oxidoreductase subunit H</fullName>
        <ecNumber evidence="5">7.1.1.-</ecNumber>
    </recommendedName>
    <alternativeName>
        <fullName evidence="5">NADH dehydrogenase I subunit H</fullName>
    </alternativeName>
    <alternativeName>
        <fullName evidence="5">NDH-1 subunit H</fullName>
    </alternativeName>
</protein>
<comment type="subunit">
    <text evidence="5">NDH-1 is composed of 14 different subunits. Subunits NuoA, H, J, K, L, M, N constitute the membrane sector of the complex.</text>
</comment>
<dbReference type="EMBL" id="JABRWO010000013">
    <property type="protein sequence ID" value="MBA2117110.1"/>
    <property type="molecule type" value="Genomic_DNA"/>
</dbReference>
<evidence type="ECO:0000256" key="2">
    <source>
        <dbReference type="ARBA" id="ARBA00022692"/>
    </source>
</evidence>
<dbReference type="RefSeq" id="WP_207398500.1">
    <property type="nucleotide sequence ID" value="NZ_JABRWO010000013.1"/>
</dbReference>
<dbReference type="HAMAP" id="MF_01350">
    <property type="entry name" value="NDH1_NuoH"/>
    <property type="match status" value="1"/>
</dbReference>
<dbReference type="GO" id="GO:0005886">
    <property type="term" value="C:plasma membrane"/>
    <property type="evidence" value="ECO:0007669"/>
    <property type="project" value="UniProtKB-SubCell"/>
</dbReference>
<dbReference type="PROSITE" id="PS00668">
    <property type="entry name" value="COMPLEX1_ND1_2"/>
    <property type="match status" value="1"/>
</dbReference>
<comment type="subcellular location">
    <subcellularLocation>
        <location evidence="5 6">Cell membrane</location>
        <topology evidence="5 6">Multi-pass membrane protein</topology>
    </subcellularLocation>
    <subcellularLocation>
        <location evidence="1">Membrane</location>
        <topology evidence="1">Multi-pass membrane protein</topology>
    </subcellularLocation>
</comment>
<evidence type="ECO:0000256" key="3">
    <source>
        <dbReference type="ARBA" id="ARBA00022989"/>
    </source>
</evidence>
<dbReference type="Pfam" id="PF00146">
    <property type="entry name" value="NADHdh"/>
    <property type="match status" value="1"/>
</dbReference>
<evidence type="ECO:0000256" key="4">
    <source>
        <dbReference type="ARBA" id="ARBA00023136"/>
    </source>
</evidence>
<dbReference type="PANTHER" id="PTHR11432:SF3">
    <property type="entry name" value="NADH-UBIQUINONE OXIDOREDUCTASE CHAIN 1"/>
    <property type="match status" value="1"/>
</dbReference>
<keyword evidence="5" id="KW-1003">Cell membrane</keyword>
<keyword evidence="3 5" id="KW-1133">Transmembrane helix</keyword>
<comment type="similarity">
    <text evidence="5 6">Belongs to the complex I subunit 1 family.</text>
</comment>
<dbReference type="EC" id="7.1.1.-" evidence="5"/>
<keyword evidence="5" id="KW-0830">Ubiquinone</keyword>
<dbReference type="InterPro" id="IPR001694">
    <property type="entry name" value="NADH_UbQ_OxRdtase_su1/FPO"/>
</dbReference>
<feature type="transmembrane region" description="Helical" evidence="5">
    <location>
        <begin position="20"/>
        <end position="43"/>
    </location>
</feature>
<dbReference type="GO" id="GO:0003954">
    <property type="term" value="F:NADH dehydrogenase activity"/>
    <property type="evidence" value="ECO:0007669"/>
    <property type="project" value="TreeGrafter"/>
</dbReference>
<feature type="transmembrane region" description="Helical" evidence="5">
    <location>
        <begin position="297"/>
        <end position="325"/>
    </location>
</feature>
<dbReference type="AlphaFoldDB" id="A0A7V9A934"/>
<evidence type="ECO:0000256" key="5">
    <source>
        <dbReference type="HAMAP-Rule" id="MF_01350"/>
    </source>
</evidence>
<evidence type="ECO:0000313" key="7">
    <source>
        <dbReference type="EMBL" id="MBA2117110.1"/>
    </source>
</evidence>
<keyword evidence="2 5" id="KW-0812">Transmembrane</keyword>
<keyword evidence="4 5" id="KW-0472">Membrane</keyword>
<name>A0A7V9A934_9BACT</name>
<feature type="transmembrane region" description="Helical" evidence="5">
    <location>
        <begin position="200"/>
        <end position="222"/>
    </location>
</feature>
<proteinExistence type="inferred from homology"/>
<feature type="transmembrane region" description="Helical" evidence="5">
    <location>
        <begin position="337"/>
        <end position="362"/>
    </location>
</feature>
<dbReference type="GO" id="GO:0048038">
    <property type="term" value="F:quinone binding"/>
    <property type="evidence" value="ECO:0007669"/>
    <property type="project" value="UniProtKB-KW"/>
</dbReference>
<dbReference type="NCBIfam" id="NF004741">
    <property type="entry name" value="PRK06076.1-2"/>
    <property type="match status" value="1"/>
</dbReference>
<accession>A0A7V9A934</accession>
<sequence>MGEFFAGWFPAGWEFLGYTVAALIQAFLLVNVIALGAFVFIWAERKVSGRIQDRLGPTRTGGAFGWLQSLADGIKLLSKEDLMPKDADPILFKIAPYVAFAASFAAFMALPFASGWVALHLNIGLFFLIAVLGLEVFGVILAGYSSGSKWSLFGAMRQAAQVVSYEVPLGICVIVPVMICGTMDLVAIGDQQRGLFTNWLIFHDPFVFIVFWVYFTCAVASVNRAPFDLAEAESELVAGFLTEYSGMRWSLFFMAEYGSMILVSALAAILFFGGWNGPIPIFSALMDWFPDYLGNCWWFSSIANIFGVICLLIKASLGVIGMMWVRWTFPRLRVDQVITMCLKYCVPISAVCLLGVMFWTALGVPFFNDLLPAQERALVREGWFKTGEKQAEALLQSLSSSTDKTGDVE</sequence>
<dbReference type="Proteomes" id="UP000551616">
    <property type="component" value="Unassembled WGS sequence"/>
</dbReference>
<keyword evidence="5" id="KW-0874">Quinone</keyword>
<reference evidence="7 8" key="1">
    <citation type="submission" date="2020-05" db="EMBL/GenBank/DDBJ databases">
        <title>Bremerella alba sp. nov., a novel planctomycete isolated from the surface of the macroalga Fucus spiralis.</title>
        <authorList>
            <person name="Godinho O."/>
            <person name="Botelho R."/>
            <person name="Albuquerque L."/>
            <person name="Wiegand S."/>
            <person name="Da Costa M.S."/>
            <person name="Lobo-Da-Cunha A."/>
            <person name="Jogler C."/>
            <person name="Lage O.M."/>
        </authorList>
    </citation>
    <scope>NUCLEOTIDE SEQUENCE [LARGE SCALE GENOMIC DNA]</scope>
    <source>
        <strain evidence="7 8">FF15</strain>
    </source>
</reference>
<dbReference type="GO" id="GO:0009060">
    <property type="term" value="P:aerobic respiration"/>
    <property type="evidence" value="ECO:0007669"/>
    <property type="project" value="TreeGrafter"/>
</dbReference>
<evidence type="ECO:0000313" key="8">
    <source>
        <dbReference type="Proteomes" id="UP000551616"/>
    </source>
</evidence>
<feature type="transmembrane region" description="Helical" evidence="5">
    <location>
        <begin position="257"/>
        <end position="277"/>
    </location>
</feature>
<comment type="function">
    <text evidence="5">NDH-1 shuttles electrons from NADH, via FMN and iron-sulfur (Fe-S) centers, to quinones in the respiratory chain. The immediate electron acceptor for the enzyme in this species is believed to be ubiquinone. Couples the redox reaction to proton translocation (for every two electrons transferred, four hydrogen ions are translocated across the cytoplasmic membrane), and thus conserves the redox energy in a proton gradient. This subunit may bind ubiquinone.</text>
</comment>
<keyword evidence="5 6" id="KW-0520">NAD</keyword>
<dbReference type="GO" id="GO:0016655">
    <property type="term" value="F:oxidoreductase activity, acting on NAD(P)H, quinone or similar compound as acceptor"/>
    <property type="evidence" value="ECO:0007669"/>
    <property type="project" value="UniProtKB-UniRule"/>
</dbReference>
<gene>
    <name evidence="5 7" type="primary">nuoH</name>
    <name evidence="7" type="ORF">HOV93_43050</name>
</gene>
<dbReference type="InterPro" id="IPR018086">
    <property type="entry name" value="NADH_UbQ_OxRdtase_su1_CS"/>
</dbReference>